<dbReference type="OrthoDB" id="9780202at2"/>
<dbReference type="Gene3D" id="2.70.40.10">
    <property type="match status" value="1"/>
</dbReference>
<dbReference type="GO" id="GO:0008829">
    <property type="term" value="F:dCTP deaminase activity"/>
    <property type="evidence" value="ECO:0007669"/>
    <property type="project" value="InterPro"/>
</dbReference>
<evidence type="ECO:0000313" key="3">
    <source>
        <dbReference type="EMBL" id="BBI34944.1"/>
    </source>
</evidence>
<evidence type="ECO:0000313" key="4">
    <source>
        <dbReference type="Proteomes" id="UP000289856"/>
    </source>
</evidence>
<evidence type="ECO:0000256" key="1">
    <source>
        <dbReference type="ARBA" id="ARBA00022801"/>
    </source>
</evidence>
<evidence type="ECO:0000256" key="2">
    <source>
        <dbReference type="ARBA" id="ARBA00023080"/>
    </source>
</evidence>
<dbReference type="Pfam" id="PF22769">
    <property type="entry name" value="DCD"/>
    <property type="match status" value="1"/>
</dbReference>
<sequence length="191" mass="21613">MQLLTQQQINELLNSDELHITPLLDREVQIREVGIDLRLGTHFKVSVQSKEPVIGLSDLPMETFFQDAYKKFGDSFILYPHQLVLASSFEYIKLPKNIMGLLFSRSSLNRLGIKIASVIQPGFAGSLTVELTNPGENGIRLQTGMRMIQLLLYEIQSNEDYELISAKYVGNITPVLSQINSDKDFEILKII</sequence>
<dbReference type="SUPFAM" id="SSF51283">
    <property type="entry name" value="dUTPase-like"/>
    <property type="match status" value="1"/>
</dbReference>
<gene>
    <name evidence="3" type="ORF">KCTCHS21_43430</name>
</gene>
<dbReference type="KEGG" id="cohn:KCTCHS21_43430"/>
<evidence type="ECO:0008006" key="5">
    <source>
        <dbReference type="Google" id="ProtNLM"/>
    </source>
</evidence>
<dbReference type="InterPro" id="IPR033704">
    <property type="entry name" value="dUTPase_trimeric"/>
</dbReference>
<dbReference type="AlphaFoldDB" id="A0A3T1DA92"/>
<dbReference type="PANTHER" id="PTHR42680:SF3">
    <property type="entry name" value="DCTP DEAMINASE"/>
    <property type="match status" value="1"/>
</dbReference>
<accession>A0A3T1DA92</accession>
<keyword evidence="2" id="KW-0546">Nucleotide metabolism</keyword>
<dbReference type="Proteomes" id="UP000289856">
    <property type="component" value="Chromosome"/>
</dbReference>
<organism evidence="3 4">
    <name type="scientific">Cohnella abietis</name>
    <dbReference type="NCBI Taxonomy" id="2507935"/>
    <lineage>
        <taxon>Bacteria</taxon>
        <taxon>Bacillati</taxon>
        <taxon>Bacillota</taxon>
        <taxon>Bacilli</taxon>
        <taxon>Bacillales</taxon>
        <taxon>Paenibacillaceae</taxon>
        <taxon>Cohnella</taxon>
    </lineage>
</organism>
<dbReference type="CDD" id="cd07557">
    <property type="entry name" value="trimeric_dUTPase"/>
    <property type="match status" value="1"/>
</dbReference>
<dbReference type="EMBL" id="AP019400">
    <property type="protein sequence ID" value="BBI34944.1"/>
    <property type="molecule type" value="Genomic_DNA"/>
</dbReference>
<dbReference type="PANTHER" id="PTHR42680">
    <property type="entry name" value="DCTP DEAMINASE"/>
    <property type="match status" value="1"/>
</dbReference>
<name>A0A3T1DA92_9BACL</name>
<dbReference type="GO" id="GO:0006229">
    <property type="term" value="P:dUTP biosynthetic process"/>
    <property type="evidence" value="ECO:0007669"/>
    <property type="project" value="InterPro"/>
</dbReference>
<dbReference type="InterPro" id="IPR011962">
    <property type="entry name" value="dCTP_deaminase"/>
</dbReference>
<keyword evidence="4" id="KW-1185">Reference proteome</keyword>
<proteinExistence type="predicted"/>
<protein>
    <recommendedName>
        <fullName evidence="5">dCTP deaminase</fullName>
    </recommendedName>
</protein>
<dbReference type="RefSeq" id="WP_130613119.1">
    <property type="nucleotide sequence ID" value="NZ_AP019400.1"/>
</dbReference>
<dbReference type="NCBIfam" id="TIGR02274">
    <property type="entry name" value="dCTP_deam"/>
    <property type="match status" value="1"/>
</dbReference>
<keyword evidence="1" id="KW-0378">Hydrolase</keyword>
<dbReference type="InterPro" id="IPR036157">
    <property type="entry name" value="dUTPase-like_sf"/>
</dbReference>
<reference evidence="3 4" key="1">
    <citation type="submission" date="2019-01" db="EMBL/GenBank/DDBJ databases">
        <title>Complete genome sequence of Cohnella hallensis HS21 isolated from Korean fir (Abies koreana) rhizospheric soil.</title>
        <authorList>
            <person name="Jiang L."/>
            <person name="Kang S.W."/>
            <person name="Kim S."/>
            <person name="Jung J."/>
            <person name="Kim C.Y."/>
            <person name="Kim D.H."/>
            <person name="Kim S.W."/>
            <person name="Lee J."/>
        </authorList>
    </citation>
    <scope>NUCLEOTIDE SEQUENCE [LARGE SCALE GENOMIC DNA]</scope>
    <source>
        <strain evidence="3 4">HS21</strain>
    </source>
</reference>